<reference evidence="1 2" key="1">
    <citation type="submission" date="2024-09" db="EMBL/GenBank/DDBJ databases">
        <title>Chromosome-scale assembly of Riccia fluitans.</title>
        <authorList>
            <person name="Paukszto L."/>
            <person name="Sawicki J."/>
            <person name="Karawczyk K."/>
            <person name="Piernik-Szablinska J."/>
            <person name="Szczecinska M."/>
            <person name="Mazdziarz M."/>
        </authorList>
    </citation>
    <scope>NUCLEOTIDE SEQUENCE [LARGE SCALE GENOMIC DNA]</scope>
    <source>
        <strain evidence="1">Rf_01</strain>
        <tissue evidence="1">Aerial parts of the thallus</tissue>
    </source>
</reference>
<dbReference type="EMBL" id="JBHFFA010000006">
    <property type="protein sequence ID" value="KAL2620972.1"/>
    <property type="molecule type" value="Genomic_DNA"/>
</dbReference>
<protein>
    <submittedName>
        <fullName evidence="1">Uncharacterized protein</fullName>
    </submittedName>
</protein>
<name>A0ABD1Y5R9_9MARC</name>
<gene>
    <name evidence="1" type="ORF">R1flu_001177</name>
</gene>
<comment type="caution">
    <text evidence="1">The sequence shown here is derived from an EMBL/GenBank/DDBJ whole genome shotgun (WGS) entry which is preliminary data.</text>
</comment>
<dbReference type="AlphaFoldDB" id="A0ABD1Y5R9"/>
<organism evidence="1 2">
    <name type="scientific">Riccia fluitans</name>
    <dbReference type="NCBI Taxonomy" id="41844"/>
    <lineage>
        <taxon>Eukaryota</taxon>
        <taxon>Viridiplantae</taxon>
        <taxon>Streptophyta</taxon>
        <taxon>Embryophyta</taxon>
        <taxon>Marchantiophyta</taxon>
        <taxon>Marchantiopsida</taxon>
        <taxon>Marchantiidae</taxon>
        <taxon>Marchantiales</taxon>
        <taxon>Ricciaceae</taxon>
        <taxon>Riccia</taxon>
    </lineage>
</organism>
<sequence>MVIRSQGVHNVGGFINARLLSSLTYSGVQTVSSLLVGILSLVALPSSPTIQARRLVDPHSANLPHYFSS</sequence>
<evidence type="ECO:0000313" key="1">
    <source>
        <dbReference type="EMBL" id="KAL2620972.1"/>
    </source>
</evidence>
<keyword evidence="2" id="KW-1185">Reference proteome</keyword>
<dbReference type="Proteomes" id="UP001605036">
    <property type="component" value="Unassembled WGS sequence"/>
</dbReference>
<proteinExistence type="predicted"/>
<accession>A0ABD1Y5R9</accession>
<evidence type="ECO:0000313" key="2">
    <source>
        <dbReference type="Proteomes" id="UP001605036"/>
    </source>
</evidence>